<sequence length="310" mass="33454">MYGDPGIERWPGSADERASQAVRAERDRLSRARVEAAVGCADFAAARTAGFEDTAVRRLAELDAETFGDLGDLADRLNGEGLGPRAGSSWDAGEAARCIGLLWPADGYGRWPRRLGRYPGYLGPLREKPDFRSAFDVTGPGRNQYSCGRCGAQWPSGWPGTGSGLLDLCCPDCLCPGGAETAADTEHSVIDLHWLLFRCAPQPVGACPVCGGARALVPHGWSPGAARRVLYWTCAGGDGYRRDEHFTAAVELARWESEGAHHAYWLAVDSLRRAEQAGEVVELPVGATYLALDGSGERWVFEESGWRLES</sequence>
<proteinExistence type="predicted"/>
<accession>A0A7K0DQ15</accession>
<dbReference type="OrthoDB" id="4511869at2"/>
<comment type="caution">
    <text evidence="1">The sequence shown here is derived from an EMBL/GenBank/DDBJ whole genome shotgun (WGS) entry which is preliminary data.</text>
</comment>
<protein>
    <submittedName>
        <fullName evidence="1">Uncharacterized protein</fullName>
    </submittedName>
</protein>
<dbReference type="AlphaFoldDB" id="A0A7K0DQ15"/>
<dbReference type="Proteomes" id="UP000431401">
    <property type="component" value="Unassembled WGS sequence"/>
</dbReference>
<reference evidence="1 2" key="1">
    <citation type="submission" date="2019-10" db="EMBL/GenBank/DDBJ databases">
        <title>Nocardia macrotermitis sp. nov. and Nocardia aurantia sp. nov., isolated from the gut of fungus growing-termite Macrotermes natalensis.</title>
        <authorList>
            <person name="Benndorf R."/>
            <person name="Schwitalla J."/>
            <person name="Martin K."/>
            <person name="De Beer W."/>
            <person name="Kaster A.-K."/>
            <person name="Vollmers J."/>
            <person name="Poulsen M."/>
            <person name="Beemelmanns C."/>
        </authorList>
    </citation>
    <scope>NUCLEOTIDE SEQUENCE [LARGE SCALE GENOMIC DNA]</scope>
    <source>
        <strain evidence="1 2">RB56</strain>
    </source>
</reference>
<organism evidence="1 2">
    <name type="scientific">Nocardia aurantia</name>
    <dbReference type="NCBI Taxonomy" id="2585199"/>
    <lineage>
        <taxon>Bacteria</taxon>
        <taxon>Bacillati</taxon>
        <taxon>Actinomycetota</taxon>
        <taxon>Actinomycetes</taxon>
        <taxon>Mycobacteriales</taxon>
        <taxon>Nocardiaceae</taxon>
        <taxon>Nocardia</taxon>
    </lineage>
</organism>
<dbReference type="EMBL" id="WEGI01000007">
    <property type="protein sequence ID" value="MQY27855.1"/>
    <property type="molecule type" value="Genomic_DNA"/>
</dbReference>
<gene>
    <name evidence="1" type="ORF">NRB56_34380</name>
</gene>
<name>A0A7K0DQ15_9NOCA</name>
<evidence type="ECO:0000313" key="1">
    <source>
        <dbReference type="EMBL" id="MQY27855.1"/>
    </source>
</evidence>
<keyword evidence="2" id="KW-1185">Reference proteome</keyword>
<evidence type="ECO:0000313" key="2">
    <source>
        <dbReference type="Proteomes" id="UP000431401"/>
    </source>
</evidence>